<organism evidence="1 2">
    <name type="scientific">Cinchona calisaya</name>
    <dbReference type="NCBI Taxonomy" id="153742"/>
    <lineage>
        <taxon>Eukaryota</taxon>
        <taxon>Viridiplantae</taxon>
        <taxon>Streptophyta</taxon>
        <taxon>Embryophyta</taxon>
        <taxon>Tracheophyta</taxon>
        <taxon>Spermatophyta</taxon>
        <taxon>Magnoliopsida</taxon>
        <taxon>eudicotyledons</taxon>
        <taxon>Gunneridae</taxon>
        <taxon>Pentapetalae</taxon>
        <taxon>asterids</taxon>
        <taxon>lamiids</taxon>
        <taxon>Gentianales</taxon>
        <taxon>Rubiaceae</taxon>
        <taxon>Cinchonoideae</taxon>
        <taxon>Cinchoneae</taxon>
        <taxon>Cinchona</taxon>
    </lineage>
</organism>
<protein>
    <submittedName>
        <fullName evidence="1">Uncharacterized protein</fullName>
    </submittedName>
</protein>
<reference evidence="1 2" key="1">
    <citation type="submission" date="2024-11" db="EMBL/GenBank/DDBJ databases">
        <title>A near-complete genome assembly of Cinchona calisaya.</title>
        <authorList>
            <person name="Lian D.C."/>
            <person name="Zhao X.W."/>
            <person name="Wei L."/>
        </authorList>
    </citation>
    <scope>NUCLEOTIDE SEQUENCE [LARGE SCALE GENOMIC DNA]</scope>
    <source>
        <tissue evidence="1">Nenye</tissue>
    </source>
</reference>
<dbReference type="Proteomes" id="UP001630127">
    <property type="component" value="Unassembled WGS sequence"/>
</dbReference>
<dbReference type="EMBL" id="JBJUIK010000011">
    <property type="protein sequence ID" value="KAL3513298.1"/>
    <property type="molecule type" value="Genomic_DNA"/>
</dbReference>
<evidence type="ECO:0000313" key="1">
    <source>
        <dbReference type="EMBL" id="KAL3513298.1"/>
    </source>
</evidence>
<keyword evidence="2" id="KW-1185">Reference proteome</keyword>
<dbReference type="AlphaFoldDB" id="A0ABD2Z1B5"/>
<accession>A0ABD2Z1B5</accession>
<gene>
    <name evidence="1" type="ORF">ACH5RR_026015</name>
</gene>
<sequence>MFCEIKIFPSSHMHAEEAEHVLAKGNKERNRSKSLLFLHIPLFFQIPLKPSNPPTPSFPKLTPIPSILHPNFFFLKGKSNQGMNFFSFSYNFPYGFQLILKNVLSLFMF</sequence>
<comment type="caution">
    <text evidence="1">The sequence shown here is derived from an EMBL/GenBank/DDBJ whole genome shotgun (WGS) entry which is preliminary data.</text>
</comment>
<evidence type="ECO:0000313" key="2">
    <source>
        <dbReference type="Proteomes" id="UP001630127"/>
    </source>
</evidence>
<proteinExistence type="predicted"/>
<name>A0ABD2Z1B5_9GENT</name>